<evidence type="ECO:0000256" key="1">
    <source>
        <dbReference type="ARBA" id="ARBA00000830"/>
    </source>
</evidence>
<dbReference type="InterPro" id="IPR023214">
    <property type="entry name" value="HAD_sf"/>
</dbReference>
<dbReference type="InterPro" id="IPR050155">
    <property type="entry name" value="HAD-like_hydrolase_sf"/>
</dbReference>
<evidence type="ECO:0000313" key="5">
    <source>
        <dbReference type="EMBL" id="SFW12665.1"/>
    </source>
</evidence>
<dbReference type="SFLD" id="SFLDS00003">
    <property type="entry name" value="Haloacid_Dehalogenase"/>
    <property type="match status" value="1"/>
</dbReference>
<dbReference type="Pfam" id="PF00702">
    <property type="entry name" value="Hydrolase"/>
    <property type="match status" value="1"/>
</dbReference>
<dbReference type="GO" id="GO:0008967">
    <property type="term" value="F:phosphoglycolate phosphatase activity"/>
    <property type="evidence" value="ECO:0007669"/>
    <property type="project" value="UniProtKB-EC"/>
</dbReference>
<comment type="pathway">
    <text evidence="2">Organic acid metabolism; glycolate biosynthesis; glycolate from 2-phosphoglycolate: step 1/1.</text>
</comment>
<organism evidence="5 6">
    <name type="scientific">Desulfovibrio desulfuricans</name>
    <dbReference type="NCBI Taxonomy" id="876"/>
    <lineage>
        <taxon>Bacteria</taxon>
        <taxon>Pseudomonadati</taxon>
        <taxon>Thermodesulfobacteriota</taxon>
        <taxon>Desulfovibrionia</taxon>
        <taxon>Desulfovibrionales</taxon>
        <taxon>Desulfovibrionaceae</taxon>
        <taxon>Desulfovibrio</taxon>
    </lineage>
</organism>
<dbReference type="InterPro" id="IPR023198">
    <property type="entry name" value="PGP-like_dom2"/>
</dbReference>
<dbReference type="SUPFAM" id="SSF56784">
    <property type="entry name" value="HAD-like"/>
    <property type="match status" value="1"/>
</dbReference>
<dbReference type="InterPro" id="IPR036412">
    <property type="entry name" value="HAD-like_sf"/>
</dbReference>
<dbReference type="Proteomes" id="UP000182680">
    <property type="component" value="Unassembled WGS sequence"/>
</dbReference>
<dbReference type="EC" id="3.1.3.18" evidence="4"/>
<evidence type="ECO:0000313" key="6">
    <source>
        <dbReference type="Proteomes" id="UP000182680"/>
    </source>
</evidence>
<dbReference type="AlphaFoldDB" id="A0AA94HQ24"/>
<comment type="similarity">
    <text evidence="3">Belongs to the HAD-like hydrolase superfamily. CbbY/CbbZ/Gph/YieH family.</text>
</comment>
<proteinExistence type="inferred from homology"/>
<evidence type="ECO:0000256" key="3">
    <source>
        <dbReference type="ARBA" id="ARBA00006171"/>
    </source>
</evidence>
<protein>
    <recommendedName>
        <fullName evidence="4">phosphoglycolate phosphatase</fullName>
        <ecNumber evidence="4">3.1.3.18</ecNumber>
    </recommendedName>
</protein>
<comment type="caution">
    <text evidence="5">The sequence shown here is derived from an EMBL/GenBank/DDBJ whole genome shotgun (WGS) entry which is preliminary data.</text>
</comment>
<evidence type="ECO:0000256" key="4">
    <source>
        <dbReference type="ARBA" id="ARBA00013078"/>
    </source>
</evidence>
<dbReference type="GO" id="GO:0006281">
    <property type="term" value="P:DNA repair"/>
    <property type="evidence" value="ECO:0007669"/>
    <property type="project" value="TreeGrafter"/>
</dbReference>
<dbReference type="Gene3D" id="3.40.50.1000">
    <property type="entry name" value="HAD superfamily/HAD-like"/>
    <property type="match status" value="1"/>
</dbReference>
<comment type="catalytic activity">
    <reaction evidence="1">
        <text>2-phosphoglycolate + H2O = glycolate + phosphate</text>
        <dbReference type="Rhea" id="RHEA:14369"/>
        <dbReference type="ChEBI" id="CHEBI:15377"/>
        <dbReference type="ChEBI" id="CHEBI:29805"/>
        <dbReference type="ChEBI" id="CHEBI:43474"/>
        <dbReference type="ChEBI" id="CHEBI:58033"/>
        <dbReference type="EC" id="3.1.3.18"/>
    </reaction>
</comment>
<evidence type="ECO:0000256" key="2">
    <source>
        <dbReference type="ARBA" id="ARBA00004818"/>
    </source>
</evidence>
<accession>A0AA94HQ24</accession>
<dbReference type="Gene3D" id="1.10.150.240">
    <property type="entry name" value="Putative phosphatase, domain 2"/>
    <property type="match status" value="1"/>
</dbReference>
<dbReference type="PANTHER" id="PTHR43434:SF1">
    <property type="entry name" value="PHOSPHOGLYCOLATE PHOSPHATASE"/>
    <property type="match status" value="1"/>
</dbReference>
<gene>
    <name evidence="5" type="ORF">SAMN02910291_00106</name>
</gene>
<dbReference type="SFLD" id="SFLDG01129">
    <property type="entry name" value="C1.5:_HAD__Beta-PGM__Phosphata"/>
    <property type="match status" value="1"/>
</dbReference>
<dbReference type="RefSeq" id="WP_012625665.1">
    <property type="nucleotide sequence ID" value="NZ_FPIW01000002.1"/>
</dbReference>
<reference evidence="6" key="1">
    <citation type="submission" date="2016-11" db="EMBL/GenBank/DDBJ databases">
        <authorList>
            <person name="Jaros S."/>
            <person name="Januszkiewicz K."/>
            <person name="Wedrychowicz H."/>
        </authorList>
    </citation>
    <scope>NUCLEOTIDE SEQUENCE [LARGE SCALE GENOMIC DNA]</scope>
    <source>
        <strain evidence="6">DSM 7057</strain>
    </source>
</reference>
<sequence length="217" mass="24034">MSLQCIVFDCDGVILDSVPVKTRAFARIAAPYGQEAQDRFVMYHSLHGGVSRYRKFEWLYNEVLGREITQDESERLGRLFAEYALDEVRRCPLIPGVKDVLDTWKGRLPLYVCSGAPHEEVQAVLRERGLDQYFTSIHGSPPAKARLLAQIVAPLPLAPENVLMVGDAPTDRDAAEDVGTLFYGVGPDIKPASDTAYPWAEDLTGLNDWIAARVASA</sequence>
<dbReference type="GO" id="GO:0005829">
    <property type="term" value="C:cytosol"/>
    <property type="evidence" value="ECO:0007669"/>
    <property type="project" value="TreeGrafter"/>
</dbReference>
<dbReference type="EMBL" id="FPIW01000002">
    <property type="protein sequence ID" value="SFW12665.1"/>
    <property type="molecule type" value="Genomic_DNA"/>
</dbReference>
<dbReference type="OMA" id="NYIFHIA"/>
<name>A0AA94HQ24_DESDE</name>
<dbReference type="PANTHER" id="PTHR43434">
    <property type="entry name" value="PHOSPHOGLYCOLATE PHOSPHATASE"/>
    <property type="match status" value="1"/>
</dbReference>